<dbReference type="InterPro" id="IPR011333">
    <property type="entry name" value="SKP1/BTB/POZ_sf"/>
</dbReference>
<dbReference type="InterPro" id="IPR002083">
    <property type="entry name" value="MATH/TRAF_dom"/>
</dbReference>
<dbReference type="InterPro" id="IPR008974">
    <property type="entry name" value="TRAF-like"/>
</dbReference>
<comment type="pathway">
    <text evidence="1">Protein modification; protein ubiquitination.</text>
</comment>
<dbReference type="InterPro" id="IPR045005">
    <property type="entry name" value="BPM1-6"/>
</dbReference>
<dbReference type="InterPro" id="IPR056423">
    <property type="entry name" value="BACK_BPM_SPOP"/>
</dbReference>
<keyword evidence="5" id="KW-1185">Reference proteome</keyword>
<feature type="domain" description="BTB" evidence="3">
    <location>
        <begin position="164"/>
        <end position="231"/>
    </location>
</feature>
<dbReference type="PROSITE" id="PS50097">
    <property type="entry name" value="BTB"/>
    <property type="match status" value="1"/>
</dbReference>
<dbReference type="SUPFAM" id="SSF49599">
    <property type="entry name" value="TRAF domain-like"/>
    <property type="match status" value="1"/>
</dbReference>
<dbReference type="Gene3D" id="2.60.210.10">
    <property type="entry name" value="Apoptosis, Tumor Necrosis Factor Receptor Associated Protein 2, Chain A"/>
    <property type="match status" value="1"/>
</dbReference>
<dbReference type="PANTHER" id="PTHR26379:SF514">
    <property type="entry name" value="OS06G0668400 PROTEIN"/>
    <property type="match status" value="1"/>
</dbReference>
<dbReference type="SMART" id="SM00225">
    <property type="entry name" value="BTB"/>
    <property type="match status" value="1"/>
</dbReference>
<dbReference type="Proteomes" id="UP000823388">
    <property type="component" value="Chromosome 2N"/>
</dbReference>
<dbReference type="PANTHER" id="PTHR26379">
    <property type="entry name" value="BTB/POZ AND MATH DOMAIN-CONTAINING PROTEIN 1"/>
    <property type="match status" value="1"/>
</dbReference>
<organism evidence="4 5">
    <name type="scientific">Panicum virgatum</name>
    <name type="common">Blackwell switchgrass</name>
    <dbReference type="NCBI Taxonomy" id="38727"/>
    <lineage>
        <taxon>Eukaryota</taxon>
        <taxon>Viridiplantae</taxon>
        <taxon>Streptophyta</taxon>
        <taxon>Embryophyta</taxon>
        <taxon>Tracheophyta</taxon>
        <taxon>Spermatophyta</taxon>
        <taxon>Magnoliopsida</taxon>
        <taxon>Liliopsida</taxon>
        <taxon>Poales</taxon>
        <taxon>Poaceae</taxon>
        <taxon>PACMAD clade</taxon>
        <taxon>Panicoideae</taxon>
        <taxon>Panicodae</taxon>
        <taxon>Paniceae</taxon>
        <taxon>Panicinae</taxon>
        <taxon>Panicum</taxon>
        <taxon>Panicum sect. Hiantes</taxon>
    </lineage>
</organism>
<dbReference type="SUPFAM" id="SSF54695">
    <property type="entry name" value="POZ domain"/>
    <property type="match status" value="1"/>
</dbReference>
<proteinExistence type="inferred from homology"/>
<dbReference type="AlphaFoldDB" id="A0A8T0VIU4"/>
<reference evidence="4" key="1">
    <citation type="submission" date="2020-05" db="EMBL/GenBank/DDBJ databases">
        <title>WGS assembly of Panicum virgatum.</title>
        <authorList>
            <person name="Lovell J.T."/>
            <person name="Jenkins J."/>
            <person name="Shu S."/>
            <person name="Juenger T.E."/>
            <person name="Schmutz J."/>
        </authorList>
    </citation>
    <scope>NUCLEOTIDE SEQUENCE</scope>
    <source>
        <strain evidence="4">AP13</strain>
    </source>
</reference>
<gene>
    <name evidence="4" type="ORF">PVAP13_2NG282200</name>
</gene>
<dbReference type="GO" id="GO:0016567">
    <property type="term" value="P:protein ubiquitination"/>
    <property type="evidence" value="ECO:0007669"/>
    <property type="project" value="InterPro"/>
</dbReference>
<accession>A0A8T0VIU4</accession>
<protein>
    <recommendedName>
        <fullName evidence="3">BTB domain-containing protein</fullName>
    </recommendedName>
</protein>
<evidence type="ECO:0000256" key="2">
    <source>
        <dbReference type="ARBA" id="ARBA00010846"/>
    </source>
</evidence>
<dbReference type="Gene3D" id="6.10.250.3030">
    <property type="match status" value="1"/>
</dbReference>
<sequence>MPNLTEVARSKNLLLKVEGHSVTTAMGDGEFIKSSRWIVGVHFWVIHLRPKDHWAGRHRPVTLKLVLLSEPRGGDVKAKLTCRLVHPAGRMCPSEEKSVAHKEDLEASGYLEDDAYTVQCAIAVLREVPPQTATVADDPRPEAALPSPDLLRHLRELLREGTGADVTFIVSGQPFAAHRAVLASRSPVFMAELFGGMREGSSRCVEVEDMEPAAFGALLGFVYTDTVPELDRLGEEEAAAMAQHLLAGADRYGLERLKLTCEWKLSDGITVDTAATTLALAEQHRCWQLKATCVEFIAGYLDAVLETEGSSTWRKAAPRLRVEVPTN</sequence>
<dbReference type="Pfam" id="PF00651">
    <property type="entry name" value="BTB"/>
    <property type="match status" value="1"/>
</dbReference>
<dbReference type="Pfam" id="PF24570">
    <property type="entry name" value="BACK_BPM_SPOP"/>
    <property type="match status" value="1"/>
</dbReference>
<evidence type="ECO:0000256" key="1">
    <source>
        <dbReference type="ARBA" id="ARBA00004906"/>
    </source>
</evidence>
<evidence type="ECO:0000259" key="3">
    <source>
        <dbReference type="PROSITE" id="PS50097"/>
    </source>
</evidence>
<evidence type="ECO:0000313" key="4">
    <source>
        <dbReference type="EMBL" id="KAG2633244.1"/>
    </source>
</evidence>
<dbReference type="CDD" id="cd00121">
    <property type="entry name" value="MATH"/>
    <property type="match status" value="1"/>
</dbReference>
<evidence type="ECO:0000313" key="5">
    <source>
        <dbReference type="Proteomes" id="UP000823388"/>
    </source>
</evidence>
<comment type="caution">
    <text evidence="4">The sequence shown here is derived from an EMBL/GenBank/DDBJ whole genome shotgun (WGS) entry which is preliminary data.</text>
</comment>
<dbReference type="InterPro" id="IPR000210">
    <property type="entry name" value="BTB/POZ_dom"/>
</dbReference>
<comment type="similarity">
    <text evidence="2">Belongs to the Tdpoz family.</text>
</comment>
<dbReference type="Gene3D" id="3.30.710.10">
    <property type="entry name" value="Potassium Channel Kv1.1, Chain A"/>
    <property type="match status" value="1"/>
</dbReference>
<dbReference type="EMBL" id="CM029040">
    <property type="protein sequence ID" value="KAG2633244.1"/>
    <property type="molecule type" value="Genomic_DNA"/>
</dbReference>
<name>A0A8T0VIU4_PANVG</name>